<organism evidence="1 2">
    <name type="scientific">Agromyces marinus</name>
    <dbReference type="NCBI Taxonomy" id="1389020"/>
    <lineage>
        <taxon>Bacteria</taxon>
        <taxon>Bacillati</taxon>
        <taxon>Actinomycetota</taxon>
        <taxon>Actinomycetes</taxon>
        <taxon>Micrococcales</taxon>
        <taxon>Microbacteriaceae</taxon>
        <taxon>Agromyces</taxon>
    </lineage>
</organism>
<dbReference type="EMBL" id="AP027734">
    <property type="protein sequence ID" value="BDZ55920.1"/>
    <property type="molecule type" value="Genomic_DNA"/>
</dbReference>
<evidence type="ECO:0000313" key="1">
    <source>
        <dbReference type="EMBL" id="BDZ55920.1"/>
    </source>
</evidence>
<evidence type="ECO:0000313" key="2">
    <source>
        <dbReference type="Proteomes" id="UP001321477"/>
    </source>
</evidence>
<reference evidence="2" key="1">
    <citation type="journal article" date="2019" name="Int. J. Syst. Evol. Microbiol.">
        <title>The Global Catalogue of Microorganisms (GCM) 10K type strain sequencing project: providing services to taxonomists for standard genome sequencing and annotation.</title>
        <authorList>
            <consortium name="The Broad Institute Genomics Platform"/>
            <consortium name="The Broad Institute Genome Sequencing Center for Infectious Disease"/>
            <person name="Wu L."/>
            <person name="Ma J."/>
        </authorList>
    </citation>
    <scope>NUCLEOTIDE SEQUENCE [LARGE SCALE GENOMIC DNA]</scope>
    <source>
        <strain evidence="2">NBRC 109019</strain>
    </source>
</reference>
<keyword evidence="2" id="KW-1185">Reference proteome</keyword>
<dbReference type="Proteomes" id="UP001321477">
    <property type="component" value="Chromosome"/>
</dbReference>
<accession>A0ABM8H5A9</accession>
<gene>
    <name evidence="1" type="ORF">GCM10025870_29930</name>
</gene>
<name>A0ABM8H5A9_9MICO</name>
<proteinExistence type="predicted"/>
<protein>
    <submittedName>
        <fullName evidence="1">Uncharacterized protein</fullName>
    </submittedName>
</protein>
<sequence length="103" mass="11221">MIATIEYTADAPSESASTIAISIRSLRGAVGMHPILARVRRAQETCVAGCASAHTLLARLRLGNGSPVKFVRHQPRISLDSTYQRPLLDHESCSRALISQEEH</sequence>